<dbReference type="PRINTS" id="PR00040">
    <property type="entry name" value="HTHMERR"/>
</dbReference>
<dbReference type="GO" id="GO:0003677">
    <property type="term" value="F:DNA binding"/>
    <property type="evidence" value="ECO:0007669"/>
    <property type="project" value="UniProtKB-KW"/>
</dbReference>
<gene>
    <name evidence="3" type="ORF">DES39_1575</name>
</gene>
<dbReference type="Proteomes" id="UP000278542">
    <property type="component" value="Unassembled WGS sequence"/>
</dbReference>
<dbReference type="GO" id="GO:0045893">
    <property type="term" value="P:positive regulation of DNA-templated transcription"/>
    <property type="evidence" value="ECO:0007669"/>
    <property type="project" value="InterPro"/>
</dbReference>
<dbReference type="RefSeq" id="WP_121145231.1">
    <property type="nucleotide sequence ID" value="NZ_RBWY01000003.1"/>
</dbReference>
<proteinExistence type="predicted"/>
<keyword evidence="1" id="KW-0238">DNA-binding</keyword>
<dbReference type="PROSITE" id="PS00552">
    <property type="entry name" value="HTH_MERR_1"/>
    <property type="match status" value="1"/>
</dbReference>
<feature type="domain" description="HTH merR-type" evidence="2">
    <location>
        <begin position="1"/>
        <end position="69"/>
    </location>
</feature>
<evidence type="ECO:0000256" key="1">
    <source>
        <dbReference type="ARBA" id="ARBA00023125"/>
    </source>
</evidence>
<organism evidence="3 4">
    <name type="scientific">Orbus hercynius</name>
    <dbReference type="NCBI Taxonomy" id="593135"/>
    <lineage>
        <taxon>Bacteria</taxon>
        <taxon>Pseudomonadati</taxon>
        <taxon>Pseudomonadota</taxon>
        <taxon>Gammaproteobacteria</taxon>
        <taxon>Orbales</taxon>
        <taxon>Orbaceae</taxon>
        <taxon>Orbus</taxon>
    </lineage>
</organism>
<dbReference type="GO" id="GO:0046872">
    <property type="term" value="F:metal ion binding"/>
    <property type="evidence" value="ECO:0007669"/>
    <property type="project" value="InterPro"/>
</dbReference>
<dbReference type="OrthoDB" id="9808480at2"/>
<accession>A0A495RCQ7</accession>
<dbReference type="CDD" id="cd04784">
    <property type="entry name" value="HTH_CadR-PbrR"/>
    <property type="match status" value="1"/>
</dbReference>
<comment type="caution">
    <text evidence="3">The sequence shown here is derived from an EMBL/GenBank/DDBJ whole genome shotgun (WGS) entry which is preliminary data.</text>
</comment>
<dbReference type="SUPFAM" id="SSF46955">
    <property type="entry name" value="Putative DNA-binding domain"/>
    <property type="match status" value="1"/>
</dbReference>
<dbReference type="Pfam" id="PF13411">
    <property type="entry name" value="MerR_1"/>
    <property type="match status" value="1"/>
</dbReference>
<keyword evidence="4" id="KW-1185">Reference proteome</keyword>
<reference evidence="3 4" key="1">
    <citation type="submission" date="2018-10" db="EMBL/GenBank/DDBJ databases">
        <title>Genomic Encyclopedia of Type Strains, Phase IV (KMG-IV): sequencing the most valuable type-strain genomes for metagenomic binning, comparative biology and taxonomic classification.</title>
        <authorList>
            <person name="Goeker M."/>
        </authorList>
    </citation>
    <scope>NUCLEOTIDE SEQUENCE [LARGE SCALE GENOMIC DNA]</scope>
    <source>
        <strain evidence="3 4">DSM 22228</strain>
    </source>
</reference>
<sequence length="141" mass="16073">MKIGELAKAAGCTAETIRFYEKIGLFAQAQRTASNYRLYGKTHLERLIFIRNCRALEMSHDEIRTLITIMDHPAKQTQHHNAHVLLNSHLHHIDERIAELTALRMQLLKLQQDCHPCHDSCGILQGLAEMEVDVKAGKSHL</sequence>
<evidence type="ECO:0000313" key="4">
    <source>
        <dbReference type="Proteomes" id="UP000278542"/>
    </source>
</evidence>
<dbReference type="InterPro" id="IPR047057">
    <property type="entry name" value="MerR_fam"/>
</dbReference>
<evidence type="ECO:0000259" key="2">
    <source>
        <dbReference type="PROSITE" id="PS50937"/>
    </source>
</evidence>
<dbReference type="PANTHER" id="PTHR30204">
    <property type="entry name" value="REDOX-CYCLING DRUG-SENSING TRANSCRIPTIONAL ACTIVATOR SOXR"/>
    <property type="match status" value="1"/>
</dbReference>
<protein>
    <submittedName>
        <fullName evidence="3">MerR family transcriptional regulator</fullName>
    </submittedName>
</protein>
<dbReference type="InterPro" id="IPR011791">
    <property type="entry name" value="CadR-PbrR"/>
</dbReference>
<dbReference type="EMBL" id="RBWY01000003">
    <property type="protein sequence ID" value="RKS85070.1"/>
    <property type="molecule type" value="Genomic_DNA"/>
</dbReference>
<dbReference type="GO" id="GO:0003700">
    <property type="term" value="F:DNA-binding transcription factor activity"/>
    <property type="evidence" value="ECO:0007669"/>
    <property type="project" value="InterPro"/>
</dbReference>
<dbReference type="AlphaFoldDB" id="A0A495RCQ7"/>
<dbReference type="PROSITE" id="PS50937">
    <property type="entry name" value="HTH_MERR_2"/>
    <property type="match status" value="1"/>
</dbReference>
<dbReference type="SMART" id="SM00422">
    <property type="entry name" value="HTH_MERR"/>
    <property type="match status" value="1"/>
</dbReference>
<name>A0A495RCQ7_9GAMM</name>
<dbReference type="InterPro" id="IPR009061">
    <property type="entry name" value="DNA-bd_dom_put_sf"/>
</dbReference>
<dbReference type="PANTHER" id="PTHR30204:SF92">
    <property type="entry name" value="HTH-TYPE TRANSCRIPTIONAL REGULATOR ZNTR"/>
    <property type="match status" value="1"/>
</dbReference>
<dbReference type="InterPro" id="IPR000551">
    <property type="entry name" value="MerR-type_HTH_dom"/>
</dbReference>
<dbReference type="Gene3D" id="1.10.1660.10">
    <property type="match status" value="1"/>
</dbReference>
<evidence type="ECO:0000313" key="3">
    <source>
        <dbReference type="EMBL" id="RKS85070.1"/>
    </source>
</evidence>